<accession>A0A143Y535</accession>
<dbReference type="GO" id="GO:0005886">
    <property type="term" value="C:plasma membrane"/>
    <property type="evidence" value="ECO:0007669"/>
    <property type="project" value="UniProtKB-SubCell"/>
</dbReference>
<feature type="transmembrane region" description="Helical" evidence="6">
    <location>
        <begin position="117"/>
        <end position="140"/>
    </location>
</feature>
<dbReference type="InterPro" id="IPR052984">
    <property type="entry name" value="UPF0421"/>
</dbReference>
<evidence type="ECO:0000256" key="3">
    <source>
        <dbReference type="ARBA" id="ARBA00022692"/>
    </source>
</evidence>
<dbReference type="Pfam" id="PF06081">
    <property type="entry name" value="ArAE_1"/>
    <property type="match status" value="1"/>
</dbReference>
<feature type="domain" description="Putative aromatic acid exporter C-terminal" evidence="7">
    <location>
        <begin position="148"/>
        <end position="309"/>
    </location>
</feature>
<evidence type="ECO:0000256" key="4">
    <source>
        <dbReference type="ARBA" id="ARBA00022989"/>
    </source>
</evidence>
<dbReference type="OrthoDB" id="357521at2"/>
<dbReference type="PANTHER" id="PTHR40064">
    <property type="entry name" value="MEMBRANE PROTEIN-RELATED"/>
    <property type="match status" value="1"/>
</dbReference>
<keyword evidence="2" id="KW-1003">Cell membrane</keyword>
<protein>
    <recommendedName>
        <fullName evidence="7">Putative aromatic acid exporter C-terminal domain-containing protein</fullName>
    </recommendedName>
</protein>
<dbReference type="InterPro" id="IPR021062">
    <property type="entry name" value="ArAE_1_C"/>
</dbReference>
<evidence type="ECO:0000256" key="1">
    <source>
        <dbReference type="ARBA" id="ARBA00004651"/>
    </source>
</evidence>
<feature type="transmembrane region" description="Helical" evidence="6">
    <location>
        <begin position="59"/>
        <end position="86"/>
    </location>
</feature>
<evidence type="ECO:0000259" key="7">
    <source>
        <dbReference type="Pfam" id="PF11728"/>
    </source>
</evidence>
<keyword evidence="3 6" id="KW-0812">Transmembrane</keyword>
<proteinExistence type="predicted"/>
<evidence type="ECO:0000256" key="6">
    <source>
        <dbReference type="SAM" id="Phobius"/>
    </source>
</evidence>
<reference evidence="8 9" key="1">
    <citation type="submission" date="2016-02" db="EMBL/GenBank/DDBJ databases">
        <authorList>
            <person name="Wen L."/>
            <person name="He K."/>
            <person name="Yang H."/>
        </authorList>
    </citation>
    <scope>NUCLEOTIDE SEQUENCE [LARGE SCALE GENOMIC DNA]</scope>
    <source>
        <strain evidence="8">Trichococcus palustris</strain>
    </source>
</reference>
<dbReference type="Proteomes" id="UP000242754">
    <property type="component" value="Unassembled WGS sequence"/>
</dbReference>
<dbReference type="EMBL" id="FJNE01000001">
    <property type="protein sequence ID" value="CZQ79833.1"/>
    <property type="molecule type" value="Genomic_DNA"/>
</dbReference>
<dbReference type="AlphaFoldDB" id="A0A143Y535"/>
<feature type="transmembrane region" description="Helical" evidence="6">
    <location>
        <begin position="12"/>
        <end position="39"/>
    </location>
</feature>
<evidence type="ECO:0000313" key="9">
    <source>
        <dbReference type="Proteomes" id="UP000242754"/>
    </source>
</evidence>
<dbReference type="InterPro" id="IPR010343">
    <property type="entry name" value="ArAE_1"/>
</dbReference>
<organism evidence="8 9">
    <name type="scientific">Trichococcus palustris</name>
    <dbReference type="NCBI Taxonomy" id="140314"/>
    <lineage>
        <taxon>Bacteria</taxon>
        <taxon>Bacillati</taxon>
        <taxon>Bacillota</taxon>
        <taxon>Bacilli</taxon>
        <taxon>Lactobacillales</taxon>
        <taxon>Carnobacteriaceae</taxon>
        <taxon>Trichococcus</taxon>
    </lineage>
</organism>
<comment type="subcellular location">
    <subcellularLocation>
        <location evidence="1">Cell membrane</location>
        <topology evidence="1">Multi-pass membrane protein</topology>
    </subcellularLocation>
</comment>
<evidence type="ECO:0000256" key="2">
    <source>
        <dbReference type="ARBA" id="ARBA00022475"/>
    </source>
</evidence>
<evidence type="ECO:0000313" key="8">
    <source>
        <dbReference type="EMBL" id="CZQ79833.1"/>
    </source>
</evidence>
<dbReference type="InterPro" id="IPR038323">
    <property type="entry name" value="ArAE_1_C_sf"/>
</dbReference>
<dbReference type="RefSeq" id="WP_087029587.1">
    <property type="nucleotide sequence ID" value="NZ_FJNE01000001.1"/>
</dbReference>
<dbReference type="Pfam" id="PF11728">
    <property type="entry name" value="ArAE_1_C"/>
    <property type="match status" value="1"/>
</dbReference>
<dbReference type="STRING" id="140314.SAMN04488076_11847"/>
<keyword evidence="5 6" id="KW-0472">Membrane</keyword>
<keyword evidence="4 6" id="KW-1133">Transmembrane helix</keyword>
<sequence length="322" mass="37020">MTISQRTIKIALATVISILIAQFFQLEYTVSAGIIAILSVLDTKKSSVTTAIQRVISTILALTIATILFQLFGFNTYIFGIYLFFYVPLAYRFNVQSGIAPCSVLVTHLLLEKSTSLTWVLNEFSLMLIGAGIAILFNLYMPSKATQIISLREQVEAKMREVLLSFDRSLQDGRGKNQFQLLDELDDLLEKARQVVYVEFDNQLLAQSTYDIRYFDMRKEQSTILRYMAINLNLCRLPTRENKILAGMFYLTADQLHEQNTGIYLMDDINALLQFFRESELPVTRAEFENRAILFQLLNDFTRFIQTKKDFYEAHADVLNAR</sequence>
<keyword evidence="9" id="KW-1185">Reference proteome</keyword>
<evidence type="ECO:0000256" key="5">
    <source>
        <dbReference type="ARBA" id="ARBA00023136"/>
    </source>
</evidence>
<name>A0A143Y535_9LACT</name>
<dbReference type="PANTHER" id="PTHR40064:SF1">
    <property type="entry name" value="MEMBRANE PROTEIN"/>
    <property type="match status" value="1"/>
</dbReference>
<gene>
    <name evidence="8" type="ORF">Tpal_6</name>
</gene>
<dbReference type="Gene3D" id="1.20.120.940">
    <property type="entry name" value="Putative aromatic acid exporter, C-terminal domain"/>
    <property type="match status" value="1"/>
</dbReference>